<dbReference type="InterPro" id="IPR037914">
    <property type="entry name" value="SpoVT-AbrB_sf"/>
</dbReference>
<dbReference type="GO" id="GO:0097351">
    <property type="term" value="F:toxin sequestering activity"/>
    <property type="evidence" value="ECO:0007669"/>
    <property type="project" value="InterPro"/>
</dbReference>
<protein>
    <submittedName>
        <fullName evidence="3">AbrB/MazE/SpoVT family DNA-binding domain-containing protein</fullName>
    </submittedName>
</protein>
<dbReference type="Pfam" id="PF04014">
    <property type="entry name" value="MazE_antitoxin"/>
    <property type="match status" value="1"/>
</dbReference>
<sequence>MDKSQKREVSKLATVQKWGNSLGVRIPQKTALSHGVTNGSVVEIVDTEEGILLRPKKKKLTLEDLLAQTKGKTPPSEVDFGRPEGRELL</sequence>
<evidence type="ECO:0000313" key="3">
    <source>
        <dbReference type="EMBL" id="PAE87668.1"/>
    </source>
</evidence>
<feature type="compositionally biased region" description="Basic and acidic residues" evidence="1">
    <location>
        <begin position="79"/>
        <end position="89"/>
    </location>
</feature>
<evidence type="ECO:0000313" key="4">
    <source>
        <dbReference type="Proteomes" id="UP000216207"/>
    </source>
</evidence>
<reference evidence="3 4" key="1">
    <citation type="submission" date="2017-07" db="EMBL/GenBank/DDBJ databases">
        <title>Isolation and whole genome analysis of endospore-forming bacteria from heroin.</title>
        <authorList>
            <person name="Kalinowski J."/>
            <person name="Ahrens B."/>
            <person name="Al-Dilaimi A."/>
            <person name="Winkler A."/>
            <person name="Wibberg D."/>
            <person name="Schleenbecker U."/>
            <person name="Ruckert C."/>
            <person name="Wolfel R."/>
            <person name="Grass G."/>
        </authorList>
    </citation>
    <scope>NUCLEOTIDE SEQUENCE [LARGE SCALE GENOMIC DNA]</scope>
    <source>
        <strain evidence="3 4">7539</strain>
    </source>
</reference>
<dbReference type="EMBL" id="NPCC01000031">
    <property type="protein sequence ID" value="PAE87668.1"/>
    <property type="molecule type" value="Genomic_DNA"/>
</dbReference>
<evidence type="ECO:0000259" key="2">
    <source>
        <dbReference type="SMART" id="SM00966"/>
    </source>
</evidence>
<dbReference type="AlphaFoldDB" id="A0A268NW73"/>
<dbReference type="PANTHER" id="PTHR40516:SF1">
    <property type="entry name" value="ANTITOXIN CHPS-RELATED"/>
    <property type="match status" value="1"/>
</dbReference>
<feature type="region of interest" description="Disordered" evidence="1">
    <location>
        <begin position="70"/>
        <end position="89"/>
    </location>
</feature>
<organism evidence="3 4">
    <name type="scientific">Shouchella clausii</name>
    <name type="common">Alkalihalobacillus clausii</name>
    <dbReference type="NCBI Taxonomy" id="79880"/>
    <lineage>
        <taxon>Bacteria</taxon>
        <taxon>Bacillati</taxon>
        <taxon>Bacillota</taxon>
        <taxon>Bacilli</taxon>
        <taxon>Bacillales</taxon>
        <taxon>Bacillaceae</taxon>
        <taxon>Shouchella</taxon>
    </lineage>
</organism>
<comment type="caution">
    <text evidence="3">The sequence shown here is derived from an EMBL/GenBank/DDBJ whole genome shotgun (WGS) entry which is preliminary data.</text>
</comment>
<evidence type="ECO:0000256" key="1">
    <source>
        <dbReference type="SAM" id="MobiDB-lite"/>
    </source>
</evidence>
<accession>A0A268NW73</accession>
<name>A0A268NW73_SHOCL</name>
<gene>
    <name evidence="3" type="ORF">CHH72_17020</name>
</gene>
<dbReference type="SUPFAM" id="SSF89447">
    <property type="entry name" value="AbrB/MazE/MraZ-like"/>
    <property type="match status" value="1"/>
</dbReference>
<dbReference type="PANTHER" id="PTHR40516">
    <property type="entry name" value="ANTITOXIN CHPS-RELATED"/>
    <property type="match status" value="1"/>
</dbReference>
<feature type="domain" description="SpoVT-AbrB" evidence="2">
    <location>
        <begin position="16"/>
        <end position="61"/>
    </location>
</feature>
<dbReference type="InterPro" id="IPR007159">
    <property type="entry name" value="SpoVT-AbrB_dom"/>
</dbReference>
<proteinExistence type="predicted"/>
<keyword evidence="3" id="KW-0238">DNA-binding</keyword>
<dbReference type="GO" id="GO:0003677">
    <property type="term" value="F:DNA binding"/>
    <property type="evidence" value="ECO:0007669"/>
    <property type="project" value="UniProtKB-KW"/>
</dbReference>
<dbReference type="Proteomes" id="UP000216207">
    <property type="component" value="Unassembled WGS sequence"/>
</dbReference>
<dbReference type="RefSeq" id="WP_062750847.1">
    <property type="nucleotide sequence ID" value="NZ_NPCC01000031.1"/>
</dbReference>
<dbReference type="Gene3D" id="2.10.260.10">
    <property type="match status" value="1"/>
</dbReference>
<dbReference type="InterPro" id="IPR039052">
    <property type="entry name" value="Antitox_PemI-like"/>
</dbReference>
<dbReference type="SMART" id="SM00966">
    <property type="entry name" value="SpoVT_AbrB"/>
    <property type="match status" value="1"/>
</dbReference>